<feature type="domain" description="DUF1559" evidence="2">
    <location>
        <begin position="36"/>
        <end position="156"/>
    </location>
</feature>
<dbReference type="RefSeq" id="WP_213497310.1">
    <property type="nucleotide sequence ID" value="NZ_CP074694.1"/>
</dbReference>
<evidence type="ECO:0000256" key="1">
    <source>
        <dbReference type="SAM" id="Phobius"/>
    </source>
</evidence>
<feature type="transmembrane region" description="Helical" evidence="1">
    <location>
        <begin position="12"/>
        <end position="35"/>
    </location>
</feature>
<protein>
    <submittedName>
        <fullName evidence="3">DUF1559 domain-containing protein</fullName>
    </submittedName>
</protein>
<evidence type="ECO:0000313" key="4">
    <source>
        <dbReference type="Proteomes" id="UP000676194"/>
    </source>
</evidence>
<dbReference type="PANTHER" id="PTHR30093:SF2">
    <property type="entry name" value="TYPE II SECRETION SYSTEM PROTEIN H"/>
    <property type="match status" value="1"/>
</dbReference>
<keyword evidence="1" id="KW-1133">Transmembrane helix</keyword>
<dbReference type="SUPFAM" id="SSF54523">
    <property type="entry name" value="Pili subunits"/>
    <property type="match status" value="1"/>
</dbReference>
<dbReference type="PANTHER" id="PTHR30093">
    <property type="entry name" value="GENERAL SECRETION PATHWAY PROTEIN G"/>
    <property type="match status" value="1"/>
</dbReference>
<accession>A0A8E6B8D9</accession>
<dbReference type="InterPro" id="IPR045584">
    <property type="entry name" value="Pilin-like"/>
</dbReference>
<dbReference type="InterPro" id="IPR011453">
    <property type="entry name" value="DUF1559"/>
</dbReference>
<gene>
    <name evidence="3" type="ORF">KIH39_00425</name>
</gene>
<dbReference type="EMBL" id="CP074694">
    <property type="protein sequence ID" value="QVL32418.1"/>
    <property type="molecule type" value="Genomic_DNA"/>
</dbReference>
<dbReference type="NCBIfam" id="TIGR02532">
    <property type="entry name" value="IV_pilin_GFxxxE"/>
    <property type="match status" value="1"/>
</dbReference>
<dbReference type="Pfam" id="PF07596">
    <property type="entry name" value="SBP_bac_10"/>
    <property type="match status" value="1"/>
</dbReference>
<keyword evidence="1" id="KW-0472">Membrane</keyword>
<dbReference type="Pfam" id="PF07963">
    <property type="entry name" value="N_methyl"/>
    <property type="match status" value="1"/>
</dbReference>
<keyword evidence="1" id="KW-0812">Transmembrane</keyword>
<name>A0A8E6B8D9_9BACT</name>
<dbReference type="AlphaFoldDB" id="A0A8E6B8D9"/>
<sequence>MIQRRSQNRLGFTLIELLVVIAIIAILIGLLLPAVQKVREAAARAQSTNNLKQIALSFHSFNDVYGYLPPTLGWKPMRMENGVCGSALFYSLPFIEEQNRYNQSFGPLTGLVGPILPGTEHVEPPNAWRGVRTGGLVKSFVAPADPTSMSNDTPTSYFVNREVFTGTLKIEFIGDGTSNTFLVGEGYVNCQNPAFVEVRGGQWNIGEVMDFDTAAPLMPASAPLPGNSNPYAPSFGRNLPTAGLPTPPTIPFQPQPAQGTCDHRLLQGLTGTVVMVGLADGSVRSVTPAITLTTWNAAITPNGGEILGSDW</sequence>
<reference evidence="3" key="1">
    <citation type="submission" date="2021-05" db="EMBL/GenBank/DDBJ databases">
        <title>Complete genome sequence of the cellulolytic planctomycete Telmatocola sphagniphila SP2T and characterization of the first cellulase from planctomycetes.</title>
        <authorList>
            <person name="Rakitin A.L."/>
            <person name="Beletsky A.V."/>
            <person name="Naumoff D.G."/>
            <person name="Kulichevskaya I.S."/>
            <person name="Mardanov A.V."/>
            <person name="Ravin N.V."/>
            <person name="Dedysh S.N."/>
        </authorList>
    </citation>
    <scope>NUCLEOTIDE SEQUENCE</scope>
    <source>
        <strain evidence="3">SP2T</strain>
    </source>
</reference>
<dbReference type="Proteomes" id="UP000676194">
    <property type="component" value="Chromosome"/>
</dbReference>
<keyword evidence="4" id="KW-1185">Reference proteome</keyword>
<dbReference type="Gene3D" id="3.30.700.10">
    <property type="entry name" value="Glycoprotein, Type 4 Pilin"/>
    <property type="match status" value="1"/>
</dbReference>
<dbReference type="KEGG" id="tsph:KIH39_00425"/>
<dbReference type="InterPro" id="IPR012902">
    <property type="entry name" value="N_methyl_site"/>
</dbReference>
<proteinExistence type="predicted"/>
<evidence type="ECO:0000313" key="3">
    <source>
        <dbReference type="EMBL" id="QVL32418.1"/>
    </source>
</evidence>
<organism evidence="3 4">
    <name type="scientific">Telmatocola sphagniphila</name>
    <dbReference type="NCBI Taxonomy" id="1123043"/>
    <lineage>
        <taxon>Bacteria</taxon>
        <taxon>Pseudomonadati</taxon>
        <taxon>Planctomycetota</taxon>
        <taxon>Planctomycetia</taxon>
        <taxon>Gemmatales</taxon>
        <taxon>Gemmataceae</taxon>
    </lineage>
</organism>
<evidence type="ECO:0000259" key="2">
    <source>
        <dbReference type="Pfam" id="PF07596"/>
    </source>
</evidence>